<evidence type="ECO:0008006" key="3">
    <source>
        <dbReference type="Google" id="ProtNLM"/>
    </source>
</evidence>
<dbReference type="SUPFAM" id="SSF54060">
    <property type="entry name" value="His-Me finger endonucleases"/>
    <property type="match status" value="1"/>
</dbReference>
<organism evidence="1 2">
    <name type="scientific">Acidipropionibacterium jensenii</name>
    <dbReference type="NCBI Taxonomy" id="1749"/>
    <lineage>
        <taxon>Bacteria</taxon>
        <taxon>Bacillati</taxon>
        <taxon>Actinomycetota</taxon>
        <taxon>Actinomycetes</taxon>
        <taxon>Propionibacteriales</taxon>
        <taxon>Propionibacteriaceae</taxon>
        <taxon>Acidipropionibacterium</taxon>
    </lineage>
</organism>
<evidence type="ECO:0000313" key="1">
    <source>
        <dbReference type="EMBL" id="VEI02329.1"/>
    </source>
</evidence>
<dbReference type="InterPro" id="IPR044925">
    <property type="entry name" value="His-Me_finger_sf"/>
</dbReference>
<accession>A0A448NWS9</accession>
<protein>
    <recommendedName>
        <fullName evidence="3">HNH nuclease domain-containing protein</fullName>
    </recommendedName>
</protein>
<sequence>MMMRRSPSSELLVRAASDPAVMARFWSHVQRLTGTECWIWTGAISDRGHGRFWVGDDRVVIAHRLAWAATYPGQPVPRLLSHDCDNPACVNPAHCRAGTTATNRADYQARAGTPGSPLNDIRGARGRAEALRAAARQGQDLDSAITAGLSPLDRDQPGLW</sequence>
<dbReference type="Proteomes" id="UP000277858">
    <property type="component" value="Chromosome"/>
</dbReference>
<name>A0A448NWS9_9ACTN</name>
<reference evidence="1 2" key="1">
    <citation type="submission" date="2018-12" db="EMBL/GenBank/DDBJ databases">
        <authorList>
            <consortium name="Pathogen Informatics"/>
        </authorList>
    </citation>
    <scope>NUCLEOTIDE SEQUENCE [LARGE SCALE GENOMIC DNA]</scope>
    <source>
        <strain evidence="1 2">NCTC13652</strain>
    </source>
</reference>
<keyword evidence="2" id="KW-1185">Reference proteome</keyword>
<gene>
    <name evidence="1" type="ORF">NCTC13652_00503</name>
</gene>
<dbReference type="EMBL" id="LR134473">
    <property type="protein sequence ID" value="VEI02329.1"/>
    <property type="molecule type" value="Genomic_DNA"/>
</dbReference>
<proteinExistence type="predicted"/>
<dbReference type="AlphaFoldDB" id="A0A448NWS9"/>
<dbReference type="STRING" id="1122997.GCA_000425285_02712"/>
<evidence type="ECO:0000313" key="2">
    <source>
        <dbReference type="Proteomes" id="UP000277858"/>
    </source>
</evidence>